<dbReference type="SUPFAM" id="SSF56645">
    <property type="entry name" value="Acyl-CoA dehydrogenase NM domain-like"/>
    <property type="match status" value="1"/>
</dbReference>
<evidence type="ECO:0000256" key="1">
    <source>
        <dbReference type="ARBA" id="ARBA00001974"/>
    </source>
</evidence>
<evidence type="ECO:0000256" key="5">
    <source>
        <dbReference type="ARBA" id="ARBA00023002"/>
    </source>
</evidence>
<evidence type="ECO:0000259" key="6">
    <source>
        <dbReference type="Pfam" id="PF02771"/>
    </source>
</evidence>
<dbReference type="OrthoDB" id="6430705at2759"/>
<protein>
    <submittedName>
        <fullName evidence="7">Short-chain specific acyl-CoA dehydrogenase</fullName>
    </submittedName>
</protein>
<feature type="non-terminal residue" evidence="7">
    <location>
        <position position="160"/>
    </location>
</feature>
<dbReference type="InterPro" id="IPR013786">
    <property type="entry name" value="AcylCoA_DH/ox_N"/>
</dbReference>
<dbReference type="InParanoid" id="A0A1V9X3P5"/>
<gene>
    <name evidence="7" type="ORF">BIW11_13174</name>
</gene>
<dbReference type="GO" id="GO:0050660">
    <property type="term" value="F:flavin adenine dinucleotide binding"/>
    <property type="evidence" value="ECO:0007669"/>
    <property type="project" value="InterPro"/>
</dbReference>
<dbReference type="AlphaFoldDB" id="A0A1V9X3P5"/>
<evidence type="ECO:0000313" key="8">
    <source>
        <dbReference type="Proteomes" id="UP000192247"/>
    </source>
</evidence>
<comment type="cofactor">
    <cofactor evidence="1">
        <name>FAD</name>
        <dbReference type="ChEBI" id="CHEBI:57692"/>
    </cofactor>
</comment>
<accession>A0A1V9X3P5</accession>
<keyword evidence="3" id="KW-0285">Flavoprotein</keyword>
<dbReference type="Gene3D" id="1.10.540.10">
    <property type="entry name" value="Acyl-CoA dehydrogenase/oxidase, N-terminal domain"/>
    <property type="match status" value="1"/>
</dbReference>
<dbReference type="InterPro" id="IPR037069">
    <property type="entry name" value="AcylCoA_DH/ox_N_sf"/>
</dbReference>
<dbReference type="EMBL" id="MNPL01026383">
    <property type="protein sequence ID" value="OQR68013.1"/>
    <property type="molecule type" value="Genomic_DNA"/>
</dbReference>
<comment type="caution">
    <text evidence="7">The sequence shown here is derived from an EMBL/GenBank/DDBJ whole genome shotgun (WGS) entry which is preliminary data.</text>
</comment>
<comment type="similarity">
    <text evidence="2">Belongs to the acyl-CoA dehydrogenase family.</text>
</comment>
<dbReference type="GO" id="GO:0033539">
    <property type="term" value="P:fatty acid beta-oxidation using acyl-CoA dehydrogenase"/>
    <property type="evidence" value="ECO:0007669"/>
    <property type="project" value="TreeGrafter"/>
</dbReference>
<name>A0A1V9X3P5_9ACAR</name>
<dbReference type="FunFam" id="1.10.540.10:FF:000002">
    <property type="entry name" value="Acyl-CoA dehydrogenase FadE19"/>
    <property type="match status" value="1"/>
</dbReference>
<dbReference type="Pfam" id="PF02771">
    <property type="entry name" value="Acyl-CoA_dh_N"/>
    <property type="match status" value="1"/>
</dbReference>
<dbReference type="STRING" id="418985.A0A1V9X3P5"/>
<evidence type="ECO:0000313" key="7">
    <source>
        <dbReference type="EMBL" id="OQR68013.1"/>
    </source>
</evidence>
<dbReference type="PANTHER" id="PTHR43884:SF12">
    <property type="entry name" value="ISOVALERYL-COA DEHYDROGENASE, MITOCHONDRIAL-RELATED"/>
    <property type="match status" value="1"/>
</dbReference>
<keyword evidence="5" id="KW-0560">Oxidoreductase</keyword>
<dbReference type="InterPro" id="IPR009100">
    <property type="entry name" value="AcylCoA_DH/oxidase_NM_dom_sf"/>
</dbReference>
<dbReference type="GO" id="GO:0005739">
    <property type="term" value="C:mitochondrion"/>
    <property type="evidence" value="ECO:0007669"/>
    <property type="project" value="TreeGrafter"/>
</dbReference>
<evidence type="ECO:0000256" key="3">
    <source>
        <dbReference type="ARBA" id="ARBA00022630"/>
    </source>
</evidence>
<sequence>MDRRTKFMFCSLRAWKLASQGIGASSGVSSRTFFSGLSEEHRMLQKTCRDFAEKEIKPVAAHNDEHKIYPRGIIKKLGELGLMGVFIPQEMGGSGLDTLSYSIAIEEISKACAGTGVCMAVNHLYLGVVSQWATSEQIKNFVTPFTTGDRIACYALSEPG</sequence>
<reference evidence="7 8" key="1">
    <citation type="journal article" date="2017" name="Gigascience">
        <title>Draft genome of the honey bee ectoparasitic mite, Tropilaelaps mercedesae, is shaped by the parasitic life history.</title>
        <authorList>
            <person name="Dong X."/>
            <person name="Armstrong S.D."/>
            <person name="Xia D."/>
            <person name="Makepeace B.L."/>
            <person name="Darby A.C."/>
            <person name="Kadowaki T."/>
        </authorList>
    </citation>
    <scope>NUCLEOTIDE SEQUENCE [LARGE SCALE GENOMIC DNA]</scope>
    <source>
        <strain evidence="7">Wuxi-XJTLU</strain>
    </source>
</reference>
<dbReference type="Proteomes" id="UP000192247">
    <property type="component" value="Unassembled WGS sequence"/>
</dbReference>
<proteinExistence type="inferred from homology"/>
<evidence type="ECO:0000256" key="2">
    <source>
        <dbReference type="ARBA" id="ARBA00009347"/>
    </source>
</evidence>
<dbReference type="GO" id="GO:0003995">
    <property type="term" value="F:acyl-CoA dehydrogenase activity"/>
    <property type="evidence" value="ECO:0007669"/>
    <property type="project" value="TreeGrafter"/>
</dbReference>
<organism evidence="7 8">
    <name type="scientific">Tropilaelaps mercedesae</name>
    <dbReference type="NCBI Taxonomy" id="418985"/>
    <lineage>
        <taxon>Eukaryota</taxon>
        <taxon>Metazoa</taxon>
        <taxon>Ecdysozoa</taxon>
        <taxon>Arthropoda</taxon>
        <taxon>Chelicerata</taxon>
        <taxon>Arachnida</taxon>
        <taxon>Acari</taxon>
        <taxon>Parasitiformes</taxon>
        <taxon>Mesostigmata</taxon>
        <taxon>Gamasina</taxon>
        <taxon>Dermanyssoidea</taxon>
        <taxon>Laelapidae</taxon>
        <taxon>Tropilaelaps</taxon>
    </lineage>
</organism>
<keyword evidence="8" id="KW-1185">Reference proteome</keyword>
<dbReference type="PANTHER" id="PTHR43884">
    <property type="entry name" value="ACYL-COA DEHYDROGENASE"/>
    <property type="match status" value="1"/>
</dbReference>
<feature type="domain" description="Acyl-CoA dehydrogenase/oxidase N-terminal" evidence="6">
    <location>
        <begin position="38"/>
        <end position="149"/>
    </location>
</feature>
<evidence type="ECO:0000256" key="4">
    <source>
        <dbReference type="ARBA" id="ARBA00022827"/>
    </source>
</evidence>
<dbReference type="GO" id="GO:0046359">
    <property type="term" value="P:butyrate catabolic process"/>
    <property type="evidence" value="ECO:0007669"/>
    <property type="project" value="TreeGrafter"/>
</dbReference>
<keyword evidence="4" id="KW-0274">FAD</keyword>